<accession>A0A015LKJ3</accession>
<dbReference type="EMBL" id="JEMT01014823">
    <property type="protein sequence ID" value="EXX73161.1"/>
    <property type="molecule type" value="Genomic_DNA"/>
</dbReference>
<comment type="caution">
    <text evidence="2">The sequence shown here is derived from an EMBL/GenBank/DDBJ whole genome shotgun (WGS) entry which is preliminary data.</text>
</comment>
<evidence type="ECO:0000313" key="2">
    <source>
        <dbReference type="EMBL" id="EXX73161.1"/>
    </source>
</evidence>
<dbReference type="OrthoDB" id="2313060at2759"/>
<dbReference type="HOGENOM" id="CLU_1960774_0_0_1"/>
<dbReference type="AlphaFoldDB" id="A0A015LKJ3"/>
<reference evidence="2 3" key="1">
    <citation type="submission" date="2014-02" db="EMBL/GenBank/DDBJ databases">
        <title>Single nucleus genome sequencing reveals high similarity among nuclei of an endomycorrhizal fungus.</title>
        <authorList>
            <person name="Lin K."/>
            <person name="Geurts R."/>
            <person name="Zhang Z."/>
            <person name="Limpens E."/>
            <person name="Saunders D.G."/>
            <person name="Mu D."/>
            <person name="Pang E."/>
            <person name="Cao H."/>
            <person name="Cha H."/>
            <person name="Lin T."/>
            <person name="Zhou Q."/>
            <person name="Shang Y."/>
            <person name="Li Y."/>
            <person name="Ivanov S."/>
            <person name="Sharma T."/>
            <person name="Velzen R.V."/>
            <person name="Ruijter N.D."/>
            <person name="Aanen D.K."/>
            <person name="Win J."/>
            <person name="Kamoun S."/>
            <person name="Bisseling T."/>
            <person name="Huang S."/>
        </authorList>
    </citation>
    <scope>NUCLEOTIDE SEQUENCE [LARGE SCALE GENOMIC DNA]</scope>
    <source>
        <strain evidence="3">DAOM197198w</strain>
    </source>
</reference>
<proteinExistence type="predicted"/>
<dbReference type="Proteomes" id="UP000022910">
    <property type="component" value="Unassembled WGS sequence"/>
</dbReference>
<keyword evidence="1" id="KW-1133">Transmembrane helix</keyword>
<sequence length="128" mass="14073">METNQLILKPAKENEKKIWKFAEWGIKLASMAVPGTIVYMTGFAAIPIGGLMIIGSCYVSGLAGEILYIIGCDTLLGGSFKVLKYLVIGHKAANIICINKKMTIGEKIIPFVRNLLFIYYRTSSCSSF</sequence>
<keyword evidence="3" id="KW-1185">Reference proteome</keyword>
<evidence type="ECO:0000256" key="1">
    <source>
        <dbReference type="SAM" id="Phobius"/>
    </source>
</evidence>
<organism evidence="2 3">
    <name type="scientific">Rhizophagus irregularis (strain DAOM 197198w)</name>
    <name type="common">Glomus intraradices</name>
    <dbReference type="NCBI Taxonomy" id="1432141"/>
    <lineage>
        <taxon>Eukaryota</taxon>
        <taxon>Fungi</taxon>
        <taxon>Fungi incertae sedis</taxon>
        <taxon>Mucoromycota</taxon>
        <taxon>Glomeromycotina</taxon>
        <taxon>Glomeromycetes</taxon>
        <taxon>Glomerales</taxon>
        <taxon>Glomeraceae</taxon>
        <taxon>Rhizophagus</taxon>
    </lineage>
</organism>
<evidence type="ECO:0000313" key="3">
    <source>
        <dbReference type="Proteomes" id="UP000022910"/>
    </source>
</evidence>
<gene>
    <name evidence="2" type="ORF">RirG_062750</name>
</gene>
<name>A0A015LKJ3_RHIIW</name>
<keyword evidence="1" id="KW-0472">Membrane</keyword>
<feature type="transmembrane region" description="Helical" evidence="1">
    <location>
        <begin position="37"/>
        <end position="59"/>
    </location>
</feature>
<protein>
    <submittedName>
        <fullName evidence="2">Uncharacterized protein</fullName>
    </submittedName>
</protein>
<keyword evidence="1" id="KW-0812">Transmembrane</keyword>